<comment type="caution">
    <text evidence="9">The sequence shown here is derived from an EMBL/GenBank/DDBJ whole genome shotgun (WGS) entry which is preliminary data.</text>
</comment>
<organism evidence="9 10">
    <name type="scientific">Coprinopsis cinerea (strain Okayama-7 / 130 / ATCC MYA-4618 / FGSC 9003)</name>
    <name type="common">Inky cap fungus</name>
    <name type="synonym">Hormographiella aspergillata</name>
    <dbReference type="NCBI Taxonomy" id="240176"/>
    <lineage>
        <taxon>Eukaryota</taxon>
        <taxon>Fungi</taxon>
        <taxon>Dikarya</taxon>
        <taxon>Basidiomycota</taxon>
        <taxon>Agaricomycotina</taxon>
        <taxon>Agaricomycetes</taxon>
        <taxon>Agaricomycetidae</taxon>
        <taxon>Agaricales</taxon>
        <taxon>Agaricineae</taxon>
        <taxon>Psathyrellaceae</taxon>
        <taxon>Coprinopsis</taxon>
    </lineage>
</organism>
<dbReference type="OMA" id="MPCVLEP"/>
<dbReference type="SUPFAM" id="SSF143081">
    <property type="entry name" value="BB1717-like"/>
    <property type="match status" value="1"/>
</dbReference>
<dbReference type="InParanoid" id="A8NJG0"/>
<keyword evidence="7" id="KW-0456">Lyase</keyword>
<dbReference type="GO" id="GO:0008233">
    <property type="term" value="F:peptidase activity"/>
    <property type="evidence" value="ECO:0007669"/>
    <property type="project" value="UniProtKB-KW"/>
</dbReference>
<evidence type="ECO:0000256" key="8">
    <source>
        <dbReference type="SAM" id="MobiDB-lite"/>
    </source>
</evidence>
<keyword evidence="2" id="KW-0645">Protease</keyword>
<gene>
    <name evidence="9" type="ORF">CC1G_09716</name>
</gene>
<dbReference type="GeneID" id="6010729"/>
<feature type="compositionally biased region" description="Polar residues" evidence="8">
    <location>
        <begin position="287"/>
        <end position="297"/>
    </location>
</feature>
<dbReference type="PANTHER" id="PTHR13604:SF0">
    <property type="entry name" value="ABASIC SITE PROCESSING PROTEIN HMCES"/>
    <property type="match status" value="1"/>
</dbReference>
<dbReference type="InterPro" id="IPR036590">
    <property type="entry name" value="SRAP-like"/>
</dbReference>
<comment type="similarity">
    <text evidence="1">Belongs to the SOS response-associated peptidase family.</text>
</comment>
<dbReference type="OrthoDB" id="2111841at2759"/>
<name>A8NJG0_COPC7</name>
<reference evidence="9 10" key="1">
    <citation type="journal article" date="2010" name="Proc. Natl. Acad. Sci. U.S.A.">
        <title>Insights into evolution of multicellular fungi from the assembled chromosomes of the mushroom Coprinopsis cinerea (Coprinus cinereus).</title>
        <authorList>
            <person name="Stajich J.E."/>
            <person name="Wilke S.K."/>
            <person name="Ahren D."/>
            <person name="Au C.H."/>
            <person name="Birren B.W."/>
            <person name="Borodovsky M."/>
            <person name="Burns C."/>
            <person name="Canback B."/>
            <person name="Casselton L.A."/>
            <person name="Cheng C.K."/>
            <person name="Deng J."/>
            <person name="Dietrich F.S."/>
            <person name="Fargo D.C."/>
            <person name="Farman M.L."/>
            <person name="Gathman A.C."/>
            <person name="Goldberg J."/>
            <person name="Guigo R."/>
            <person name="Hoegger P.J."/>
            <person name="Hooker J.B."/>
            <person name="Huggins A."/>
            <person name="James T.Y."/>
            <person name="Kamada T."/>
            <person name="Kilaru S."/>
            <person name="Kodira C."/>
            <person name="Kues U."/>
            <person name="Kupfer D."/>
            <person name="Kwan H.S."/>
            <person name="Lomsadze A."/>
            <person name="Li W."/>
            <person name="Lilly W.W."/>
            <person name="Ma L.J."/>
            <person name="Mackey A.J."/>
            <person name="Manning G."/>
            <person name="Martin F."/>
            <person name="Muraguchi H."/>
            <person name="Natvig D.O."/>
            <person name="Palmerini H."/>
            <person name="Ramesh M.A."/>
            <person name="Rehmeyer C.J."/>
            <person name="Roe B.A."/>
            <person name="Shenoy N."/>
            <person name="Stanke M."/>
            <person name="Ter-Hovhannisyan V."/>
            <person name="Tunlid A."/>
            <person name="Velagapudi R."/>
            <person name="Vision T.J."/>
            <person name="Zeng Q."/>
            <person name="Zolan M.E."/>
            <person name="Pukkila P.J."/>
        </authorList>
    </citation>
    <scope>NUCLEOTIDE SEQUENCE [LARGE SCALE GENOMIC DNA]</scope>
    <source>
        <strain evidence="10">Okayama-7 / 130 / ATCC MYA-4618 / FGSC 9003</strain>
    </source>
</reference>
<dbReference type="InterPro" id="IPR003738">
    <property type="entry name" value="SRAP"/>
</dbReference>
<evidence type="ECO:0000256" key="4">
    <source>
        <dbReference type="ARBA" id="ARBA00022801"/>
    </source>
</evidence>
<dbReference type="RefSeq" id="XP_001834216.2">
    <property type="nucleotide sequence ID" value="XM_001834164.2"/>
</dbReference>
<sequence length="396" mass="43880">MSRGPLDDEDDDAGHPQIERSSAERVTVTVSYNNDALNGHQRREVQHQPSYNLDIDEWEDEDAFVPRYNIAPRSNAPVIRRRDPGPSGSGSNNALIVHTMRWGLVPHWSKVEDKTLSTTNARSENLVDGGGMWAAIKGKKRCAIPCQGYYEWLTKGKDKLPHFTKRKDGALLMMAGLYDCATIEGRTMWTFTIVTTDANKEFSWLHERQPVFLMDREAIGKWLDTRSQTWTKDLTEMVRPYSGSVTLECYQVPKEVGKIGTESPRFIEPVATRKDGIQAMFAKQRQSKAGASTSGSQDLEPGSSTLGSGSSGSPQKKRGRTDVLVDEDEEEKKRDTKKTKTNTEGDGASSFRSPPTSPKKEPKSPTKSKGSPKKLANASSGSAKITSFFNTKTKTG</sequence>
<dbReference type="GO" id="GO:0106300">
    <property type="term" value="P:protein-DNA covalent cross-linking repair"/>
    <property type="evidence" value="ECO:0007669"/>
    <property type="project" value="InterPro"/>
</dbReference>
<dbReference type="PANTHER" id="PTHR13604">
    <property type="entry name" value="DC12-RELATED"/>
    <property type="match status" value="1"/>
</dbReference>
<feature type="region of interest" description="Disordered" evidence="8">
    <location>
        <begin position="1"/>
        <end position="27"/>
    </location>
</feature>
<dbReference type="AlphaFoldDB" id="A8NJG0"/>
<evidence type="ECO:0000256" key="6">
    <source>
        <dbReference type="ARBA" id="ARBA00023125"/>
    </source>
</evidence>
<keyword evidence="6" id="KW-0238">DNA-binding</keyword>
<evidence type="ECO:0000256" key="5">
    <source>
        <dbReference type="ARBA" id="ARBA00023124"/>
    </source>
</evidence>
<proteinExistence type="inferred from homology"/>
<keyword evidence="3" id="KW-0227">DNA damage</keyword>
<evidence type="ECO:0000256" key="1">
    <source>
        <dbReference type="ARBA" id="ARBA00008136"/>
    </source>
</evidence>
<feature type="region of interest" description="Disordered" evidence="8">
    <location>
        <begin position="282"/>
        <end position="396"/>
    </location>
</feature>
<evidence type="ECO:0000256" key="3">
    <source>
        <dbReference type="ARBA" id="ARBA00022763"/>
    </source>
</evidence>
<dbReference type="GO" id="GO:0006508">
    <property type="term" value="P:proteolysis"/>
    <property type="evidence" value="ECO:0007669"/>
    <property type="project" value="UniProtKB-KW"/>
</dbReference>
<accession>A8NJG0</accession>
<dbReference type="VEuPathDB" id="FungiDB:CC1G_09716"/>
<dbReference type="HOGENOM" id="CLU_035990_0_2_1"/>
<evidence type="ECO:0000313" key="10">
    <source>
        <dbReference type="Proteomes" id="UP000001861"/>
    </source>
</evidence>
<feature type="compositionally biased region" description="Low complexity" evidence="8">
    <location>
        <begin position="302"/>
        <end position="313"/>
    </location>
</feature>
<protein>
    <submittedName>
        <fullName evidence="9">DUF159 domain-containing protein</fullName>
    </submittedName>
</protein>
<feature type="compositionally biased region" description="Basic and acidic residues" evidence="8">
    <location>
        <begin position="13"/>
        <end position="23"/>
    </location>
</feature>
<dbReference type="STRING" id="240176.A8NJG0"/>
<keyword evidence="4" id="KW-0378">Hydrolase</keyword>
<evidence type="ECO:0000256" key="7">
    <source>
        <dbReference type="ARBA" id="ARBA00023239"/>
    </source>
</evidence>
<dbReference type="GO" id="GO:0016829">
    <property type="term" value="F:lyase activity"/>
    <property type="evidence" value="ECO:0007669"/>
    <property type="project" value="UniProtKB-KW"/>
</dbReference>
<dbReference type="KEGG" id="cci:CC1G_09716"/>
<dbReference type="Gene3D" id="3.90.1680.10">
    <property type="entry name" value="SOS response associated peptidase-like"/>
    <property type="match status" value="1"/>
</dbReference>
<evidence type="ECO:0000313" key="9">
    <source>
        <dbReference type="EMBL" id="EAU87619.2"/>
    </source>
</evidence>
<keyword evidence="10" id="KW-1185">Reference proteome</keyword>
<evidence type="ECO:0000256" key="2">
    <source>
        <dbReference type="ARBA" id="ARBA00022670"/>
    </source>
</evidence>
<dbReference type="eggNOG" id="KOG2618">
    <property type="taxonomic scope" value="Eukaryota"/>
</dbReference>
<dbReference type="GO" id="GO:0003697">
    <property type="term" value="F:single-stranded DNA binding"/>
    <property type="evidence" value="ECO:0007669"/>
    <property type="project" value="InterPro"/>
</dbReference>
<dbReference type="EMBL" id="AACS02000010">
    <property type="protein sequence ID" value="EAU87619.2"/>
    <property type="molecule type" value="Genomic_DNA"/>
</dbReference>
<dbReference type="Proteomes" id="UP000001861">
    <property type="component" value="Unassembled WGS sequence"/>
</dbReference>
<feature type="compositionally biased region" description="Polar residues" evidence="8">
    <location>
        <begin position="377"/>
        <end position="396"/>
    </location>
</feature>
<keyword evidence="5" id="KW-0190">Covalent protein-DNA linkage</keyword>
<dbReference type="Pfam" id="PF02586">
    <property type="entry name" value="SRAP"/>
    <property type="match status" value="1"/>
</dbReference>